<evidence type="ECO:0000313" key="10">
    <source>
        <dbReference type="EMBL" id="TCD60810.1"/>
    </source>
</evidence>
<evidence type="ECO:0000259" key="9">
    <source>
        <dbReference type="Pfam" id="PF00080"/>
    </source>
</evidence>
<evidence type="ECO:0000256" key="7">
    <source>
        <dbReference type="RuleBase" id="RU000393"/>
    </source>
</evidence>
<dbReference type="Gene3D" id="2.60.40.200">
    <property type="entry name" value="Superoxide dismutase, copper/zinc binding domain"/>
    <property type="match status" value="1"/>
</dbReference>
<dbReference type="Pfam" id="PF00080">
    <property type="entry name" value="Sod_Cu"/>
    <property type="match status" value="1"/>
</dbReference>
<comment type="cofactor">
    <cofactor evidence="7">
        <name>Zn(2+)</name>
        <dbReference type="ChEBI" id="CHEBI:29105"/>
    </cofactor>
    <text evidence="7">Binds 1 zinc ion per subunit.</text>
</comment>
<dbReference type="Proteomes" id="UP000292702">
    <property type="component" value="Unassembled WGS sequence"/>
</dbReference>
<dbReference type="OrthoDB" id="2015551at2759"/>
<proteinExistence type="inferred from homology"/>
<dbReference type="STRING" id="92696.A0A4R0R1L0"/>
<evidence type="ECO:0000256" key="6">
    <source>
        <dbReference type="ARBA" id="ARBA00023008"/>
    </source>
</evidence>
<dbReference type="InterPro" id="IPR018152">
    <property type="entry name" value="SOD_Cu/Zn_BS"/>
</dbReference>
<dbReference type="EC" id="1.15.1.1" evidence="7"/>
<dbReference type="PROSITE" id="PS00087">
    <property type="entry name" value="SOD_CU_ZN_1"/>
    <property type="match status" value="1"/>
</dbReference>
<dbReference type="CDD" id="cd00305">
    <property type="entry name" value="Cu-Zn_Superoxide_Dismutase"/>
    <property type="match status" value="1"/>
</dbReference>
<dbReference type="FunFam" id="2.60.40.200:FF:000001">
    <property type="entry name" value="Superoxide dismutase [Cu-Zn]"/>
    <property type="match status" value="1"/>
</dbReference>
<comment type="caution">
    <text evidence="10">The sequence shown here is derived from an EMBL/GenBank/DDBJ whole genome shotgun (WGS) entry which is preliminary data.</text>
</comment>
<feature type="transmembrane region" description="Helical" evidence="8">
    <location>
        <begin position="15"/>
        <end position="32"/>
    </location>
</feature>
<evidence type="ECO:0000313" key="11">
    <source>
        <dbReference type="Proteomes" id="UP000292702"/>
    </source>
</evidence>
<keyword evidence="5 7" id="KW-0560">Oxidoreductase</keyword>
<accession>A0A4R0R1L0</accession>
<dbReference type="PRINTS" id="PR00068">
    <property type="entry name" value="CUZNDISMTASE"/>
</dbReference>
<feature type="domain" description="Superoxide dismutase copper/zinc binding" evidence="9">
    <location>
        <begin position="55"/>
        <end position="191"/>
    </location>
</feature>
<keyword evidence="2 7" id="KW-0479">Metal-binding</keyword>
<keyword evidence="8" id="KW-0812">Transmembrane</keyword>
<evidence type="ECO:0000256" key="1">
    <source>
        <dbReference type="ARBA" id="ARBA00010457"/>
    </source>
</evidence>
<comment type="cofactor">
    <cofactor evidence="7">
        <name>Cu cation</name>
        <dbReference type="ChEBI" id="CHEBI:23378"/>
    </cofactor>
    <text evidence="7">Binds 1 copper ion per subunit.</text>
</comment>
<keyword evidence="4" id="KW-0049">Antioxidant</keyword>
<keyword evidence="6 7" id="KW-0186">Copper</keyword>
<dbReference type="GO" id="GO:0005507">
    <property type="term" value="F:copper ion binding"/>
    <property type="evidence" value="ECO:0007669"/>
    <property type="project" value="InterPro"/>
</dbReference>
<keyword evidence="11" id="KW-1185">Reference proteome</keyword>
<evidence type="ECO:0000256" key="5">
    <source>
        <dbReference type="ARBA" id="ARBA00023002"/>
    </source>
</evidence>
<organism evidence="10 11">
    <name type="scientific">Steccherinum ochraceum</name>
    <dbReference type="NCBI Taxonomy" id="92696"/>
    <lineage>
        <taxon>Eukaryota</taxon>
        <taxon>Fungi</taxon>
        <taxon>Dikarya</taxon>
        <taxon>Basidiomycota</taxon>
        <taxon>Agaricomycotina</taxon>
        <taxon>Agaricomycetes</taxon>
        <taxon>Polyporales</taxon>
        <taxon>Steccherinaceae</taxon>
        <taxon>Steccherinum</taxon>
    </lineage>
</organism>
<evidence type="ECO:0000256" key="4">
    <source>
        <dbReference type="ARBA" id="ARBA00022862"/>
    </source>
</evidence>
<dbReference type="PANTHER" id="PTHR10003">
    <property type="entry name" value="SUPEROXIDE DISMUTASE CU-ZN -RELATED"/>
    <property type="match status" value="1"/>
</dbReference>
<reference evidence="10 11" key="1">
    <citation type="submission" date="2018-11" db="EMBL/GenBank/DDBJ databases">
        <title>Genome assembly of Steccherinum ochraceum LE-BIN_3174, the white-rot fungus of the Steccherinaceae family (The Residual Polyporoid clade, Polyporales, Basidiomycota).</title>
        <authorList>
            <person name="Fedorova T.V."/>
            <person name="Glazunova O.A."/>
            <person name="Landesman E.O."/>
            <person name="Moiseenko K.V."/>
            <person name="Psurtseva N.V."/>
            <person name="Savinova O.S."/>
            <person name="Shakhova N.V."/>
            <person name="Tyazhelova T.V."/>
            <person name="Vasina D.V."/>
        </authorList>
    </citation>
    <scope>NUCLEOTIDE SEQUENCE [LARGE SCALE GENOMIC DNA]</scope>
    <source>
        <strain evidence="10 11">LE-BIN_3174</strain>
    </source>
</reference>
<dbReference type="GO" id="GO:0004784">
    <property type="term" value="F:superoxide dismutase activity"/>
    <property type="evidence" value="ECO:0007669"/>
    <property type="project" value="UniProtKB-EC"/>
</dbReference>
<dbReference type="AlphaFoldDB" id="A0A4R0R1L0"/>
<name>A0A4R0R1L0_9APHY</name>
<dbReference type="InterPro" id="IPR036423">
    <property type="entry name" value="SOD-like_Cu/Zn_dom_sf"/>
</dbReference>
<protein>
    <recommendedName>
        <fullName evidence="7">Superoxide dismutase [Cu-Zn]</fullName>
        <ecNumber evidence="7">1.15.1.1</ecNumber>
    </recommendedName>
</protein>
<dbReference type="InterPro" id="IPR001424">
    <property type="entry name" value="SOD_Cu_Zn_dom"/>
</dbReference>
<comment type="function">
    <text evidence="7">Destroys radicals which are normally produced within the cells and which are toxic to biological systems.</text>
</comment>
<dbReference type="InterPro" id="IPR024134">
    <property type="entry name" value="SOD_Cu/Zn_/chaperone"/>
</dbReference>
<keyword evidence="3 7" id="KW-0862">Zinc</keyword>
<evidence type="ECO:0000256" key="3">
    <source>
        <dbReference type="ARBA" id="ARBA00022833"/>
    </source>
</evidence>
<gene>
    <name evidence="10" type="primary">SOD1</name>
    <name evidence="10" type="ORF">EIP91_009495</name>
</gene>
<dbReference type="EMBL" id="RWJN01000541">
    <property type="protein sequence ID" value="TCD60810.1"/>
    <property type="molecule type" value="Genomic_DNA"/>
</dbReference>
<evidence type="ECO:0000256" key="2">
    <source>
        <dbReference type="ARBA" id="ARBA00022723"/>
    </source>
</evidence>
<sequence length="194" mass="19915">MDLGRPQQKSSARPIYYGVAAVAALTVLWLVFKPVEPSLPIVTKAVTVLSGDSDVSGTATFTQAHIGEPVSISLDLKGLDPNAKRGFHIHVSGDLSGGCLSASSHFNPFGKNHGAPGDSERHVGDLGNIESDGEGNVKTTFEDKFISLNGPLSIVGRSVVLHAGTDDLGKGGNEESLKTGNAGGRAACGVIGQA</sequence>
<dbReference type="PROSITE" id="PS00332">
    <property type="entry name" value="SOD_CU_ZN_2"/>
    <property type="match status" value="1"/>
</dbReference>
<comment type="similarity">
    <text evidence="1 7">Belongs to the Cu-Zn superoxide dismutase family.</text>
</comment>
<dbReference type="SUPFAM" id="SSF49329">
    <property type="entry name" value="Cu,Zn superoxide dismutase-like"/>
    <property type="match status" value="1"/>
</dbReference>
<comment type="catalytic activity">
    <reaction evidence="7">
        <text>2 superoxide + 2 H(+) = H2O2 + O2</text>
        <dbReference type="Rhea" id="RHEA:20696"/>
        <dbReference type="ChEBI" id="CHEBI:15378"/>
        <dbReference type="ChEBI" id="CHEBI:15379"/>
        <dbReference type="ChEBI" id="CHEBI:16240"/>
        <dbReference type="ChEBI" id="CHEBI:18421"/>
        <dbReference type="EC" id="1.15.1.1"/>
    </reaction>
</comment>
<keyword evidence="8" id="KW-1133">Transmembrane helix</keyword>
<evidence type="ECO:0000256" key="8">
    <source>
        <dbReference type="SAM" id="Phobius"/>
    </source>
</evidence>
<keyword evidence="8" id="KW-0472">Membrane</keyword>